<name>A0ACA9RJV9_9GLOM</name>
<comment type="caution">
    <text evidence="1">The sequence shown here is derived from an EMBL/GenBank/DDBJ whole genome shotgun (WGS) entry which is preliminary data.</text>
</comment>
<reference evidence="1" key="1">
    <citation type="submission" date="2021-06" db="EMBL/GenBank/DDBJ databases">
        <authorList>
            <person name="Kallberg Y."/>
            <person name="Tangrot J."/>
            <person name="Rosling A."/>
        </authorList>
    </citation>
    <scope>NUCLEOTIDE SEQUENCE</scope>
    <source>
        <strain evidence="1">MA461A</strain>
    </source>
</reference>
<feature type="non-terminal residue" evidence="1">
    <location>
        <position position="64"/>
    </location>
</feature>
<proteinExistence type="predicted"/>
<evidence type="ECO:0000313" key="1">
    <source>
        <dbReference type="EMBL" id="CAG8797554.1"/>
    </source>
</evidence>
<dbReference type="EMBL" id="CAJVQC010057395">
    <property type="protein sequence ID" value="CAG8797554.1"/>
    <property type="molecule type" value="Genomic_DNA"/>
</dbReference>
<keyword evidence="2" id="KW-1185">Reference proteome</keyword>
<protein>
    <submittedName>
        <fullName evidence="1">19938_t:CDS:1</fullName>
    </submittedName>
</protein>
<gene>
    <name evidence="1" type="ORF">RPERSI_LOCUS20365</name>
</gene>
<organism evidence="1 2">
    <name type="scientific">Racocetra persica</name>
    <dbReference type="NCBI Taxonomy" id="160502"/>
    <lineage>
        <taxon>Eukaryota</taxon>
        <taxon>Fungi</taxon>
        <taxon>Fungi incertae sedis</taxon>
        <taxon>Mucoromycota</taxon>
        <taxon>Glomeromycotina</taxon>
        <taxon>Glomeromycetes</taxon>
        <taxon>Diversisporales</taxon>
        <taxon>Gigasporaceae</taxon>
        <taxon>Racocetra</taxon>
    </lineage>
</organism>
<accession>A0ACA9RJV9</accession>
<dbReference type="Proteomes" id="UP000789920">
    <property type="component" value="Unassembled WGS sequence"/>
</dbReference>
<evidence type="ECO:0000313" key="2">
    <source>
        <dbReference type="Proteomes" id="UP000789920"/>
    </source>
</evidence>
<sequence length="64" mass="7523">MREDLPKIPIIDDPLFRSIATGYNSNNESWEILEYLGDRVLTSCLLKIAGPRYIQRYKPKHIEM</sequence>